<proteinExistence type="predicted"/>
<gene>
    <name evidence="1" type="ORF">PYW08_012312</name>
</gene>
<name>A0ACC2Q138_9NEOP</name>
<keyword evidence="2" id="KW-1185">Reference proteome</keyword>
<comment type="caution">
    <text evidence="1">The sequence shown here is derived from an EMBL/GenBank/DDBJ whole genome shotgun (WGS) entry which is preliminary data.</text>
</comment>
<reference evidence="1" key="1">
    <citation type="submission" date="2023-03" db="EMBL/GenBank/DDBJ databases">
        <title>Chromosome-level genomes of two armyworms, Mythimna separata and Mythimna loreyi, provide insights into the biosynthesis and reception of sex pheromones.</title>
        <authorList>
            <person name="Zhao H."/>
        </authorList>
    </citation>
    <scope>NUCLEOTIDE SEQUENCE</scope>
    <source>
        <strain evidence="1">BeijingLab</strain>
    </source>
</reference>
<evidence type="ECO:0000313" key="2">
    <source>
        <dbReference type="Proteomes" id="UP001231649"/>
    </source>
</evidence>
<organism evidence="1 2">
    <name type="scientific">Mythimna loreyi</name>
    <dbReference type="NCBI Taxonomy" id="667449"/>
    <lineage>
        <taxon>Eukaryota</taxon>
        <taxon>Metazoa</taxon>
        <taxon>Ecdysozoa</taxon>
        <taxon>Arthropoda</taxon>
        <taxon>Hexapoda</taxon>
        <taxon>Insecta</taxon>
        <taxon>Pterygota</taxon>
        <taxon>Neoptera</taxon>
        <taxon>Endopterygota</taxon>
        <taxon>Lepidoptera</taxon>
        <taxon>Glossata</taxon>
        <taxon>Ditrysia</taxon>
        <taxon>Noctuoidea</taxon>
        <taxon>Noctuidae</taxon>
        <taxon>Noctuinae</taxon>
        <taxon>Hadenini</taxon>
        <taxon>Mythimna</taxon>
    </lineage>
</organism>
<accession>A0ACC2Q138</accession>
<protein>
    <submittedName>
        <fullName evidence="1">Uncharacterized protein</fullName>
    </submittedName>
</protein>
<sequence length="725" mass="84077">MKHSVFYILMVIEAIRCENLEQSKKIKLVNNCINVQCDHNGDPQCVRIRHYGRLRTYHVRDCGLRYLECKGVKVTNCTDDTDEITDSTETEDMTGTPHTRSIRTTPPTKSKPRKTVKKSKDNNTKHIKKSLKRYRKKQHLTSKKDDSNKEEILNTEPLKGQVKVLQRFKKKGLHHMQVKTRAILTTPPVKSKLRKDVEETPQHNRVKRNAILDPGVLLVEPVNSKLRKVIKESNDNNTKHVKKSSRKKHKKHRLRFKTDGSKIKRKKLKIKHLKGFKKQARQAYTRLSSETETDYDNNEQKKLKKGIGGYMVKASNGMSPKSVKLEPKALMPPQSDELWMKHAAGSQIDSVPKRTPPVPLFKMFPSKESTNNMADYDTDNWCPTKCPALTAMVCARCQHGIFRTFSSVCHVKMFECSNPNEVMTLVSRVPCIMSSPLISEKGMQPQGLVKVDEEDDLILRYIKCRDAGLIDVRIPLLRKKKNKKKGVPGKGALRQHRHRPHKRTQDKVYTYNYINKFNTWYDAKFACEHSNARLFYPSSSKQAQTVFNQFFKIQEVKNRKYPDFIFVGIYVRMGRDFVTIDGKPISEVYVNWAEGQPDNNNAKEYCVAMNSRHQYYDVDCDERLSFICMRTEERIGLNNSKRQLPGGIEDNFENSIEDDGKDNNEDDVEDNNEDNDEDNVEDYVEDNKKDQTIDPRCIFDDFEVGPDRLKKKKRTTPSDIDYTYP</sequence>
<dbReference type="Proteomes" id="UP001231649">
    <property type="component" value="Chromosome 30"/>
</dbReference>
<dbReference type="EMBL" id="CM056806">
    <property type="protein sequence ID" value="KAJ8704992.1"/>
    <property type="molecule type" value="Genomic_DNA"/>
</dbReference>
<evidence type="ECO:0000313" key="1">
    <source>
        <dbReference type="EMBL" id="KAJ8704992.1"/>
    </source>
</evidence>